<accession>E1YLJ2</accession>
<protein>
    <submittedName>
        <fullName evidence="1">Uncharacterized protein</fullName>
    </submittedName>
</protein>
<name>E1YLJ2_9BACT</name>
<dbReference type="AlphaFoldDB" id="E1YLJ2"/>
<gene>
    <name evidence="1" type="ORF">N47_E44870</name>
</gene>
<organism evidence="1">
    <name type="scientific">uncultured Desulfobacterium sp</name>
    <dbReference type="NCBI Taxonomy" id="201089"/>
    <lineage>
        <taxon>Bacteria</taxon>
        <taxon>Pseudomonadati</taxon>
        <taxon>Thermodesulfobacteriota</taxon>
        <taxon>Desulfobacteria</taxon>
        <taxon>Desulfobacterales</taxon>
        <taxon>Desulfobacteriaceae</taxon>
        <taxon>Desulfobacterium</taxon>
        <taxon>environmental samples</taxon>
    </lineage>
</organism>
<dbReference type="EMBL" id="FR695877">
    <property type="protein sequence ID" value="CBX30975.1"/>
    <property type="molecule type" value="Genomic_DNA"/>
</dbReference>
<sequence length="61" mass="6956">MLQKIITNFVMLPIHIICIEVKIQVHKIKATPHTKWVMQGIKIRHIGKCYTADPAYGEGLS</sequence>
<proteinExistence type="predicted"/>
<evidence type="ECO:0000313" key="1">
    <source>
        <dbReference type="EMBL" id="CBX30975.1"/>
    </source>
</evidence>
<reference evidence="1" key="1">
    <citation type="journal article" date="2011" name="Environ. Microbiol.">
        <title>Genomic insights into the metabolic potential of the polycyclic aromatic hydrocarbon degrading sulfate-reducing Deltaproteobacterium N47.</title>
        <authorList>
            <person name="Bergmann F."/>
            <person name="Selesi D."/>
            <person name="Weinmaier T."/>
            <person name="Tischler P."/>
            <person name="Rattei T."/>
            <person name="Meckenstock R.U."/>
        </authorList>
    </citation>
    <scope>NUCLEOTIDE SEQUENCE</scope>
</reference>